<dbReference type="Proteomes" id="UP001206595">
    <property type="component" value="Unassembled WGS sequence"/>
</dbReference>
<dbReference type="InterPro" id="IPR018966">
    <property type="entry name" value="VTC_domain"/>
</dbReference>
<evidence type="ECO:0000256" key="4">
    <source>
        <dbReference type="ARBA" id="ARBA00022989"/>
    </source>
</evidence>
<dbReference type="RefSeq" id="XP_051442147.1">
    <property type="nucleotide sequence ID" value="XM_051590980.1"/>
</dbReference>
<feature type="transmembrane region" description="Helical" evidence="6">
    <location>
        <begin position="705"/>
        <end position="725"/>
    </location>
</feature>
<reference evidence="8" key="1">
    <citation type="submission" date="2021-06" db="EMBL/GenBank/DDBJ databases">
        <authorList>
            <consortium name="DOE Joint Genome Institute"/>
            <person name="Mondo S.J."/>
            <person name="Amses K.R."/>
            <person name="Simmons D.R."/>
            <person name="Longcore J.E."/>
            <person name="Seto K."/>
            <person name="Alves G.H."/>
            <person name="Bonds A.E."/>
            <person name="Quandt C.A."/>
            <person name="Davis W.J."/>
            <person name="Chang Y."/>
            <person name="Letcher P.M."/>
            <person name="Powell M.J."/>
            <person name="Kuo A."/>
            <person name="Labutti K."/>
            <person name="Pangilinan J."/>
            <person name="Andreopoulos W."/>
            <person name="Tritt A."/>
            <person name="Riley R."/>
            <person name="Hundley H."/>
            <person name="Johnson J."/>
            <person name="Lipzen A."/>
            <person name="Barry K."/>
            <person name="Berbee M.L."/>
            <person name="Buchler N.E."/>
            <person name="Grigoriev I.V."/>
            <person name="Spatafora J.W."/>
            <person name="Stajich J.E."/>
            <person name="James T.Y."/>
        </authorList>
    </citation>
    <scope>NUCLEOTIDE SEQUENCE</scope>
    <source>
        <strain evidence="8">AG</strain>
    </source>
</reference>
<evidence type="ECO:0000313" key="8">
    <source>
        <dbReference type="EMBL" id="KAI8577143.1"/>
    </source>
</evidence>
<dbReference type="InterPro" id="IPR042267">
    <property type="entry name" value="VTC_sf"/>
</dbReference>
<keyword evidence="2" id="KW-0926">Vacuole</keyword>
<evidence type="ECO:0000313" key="9">
    <source>
        <dbReference type="Proteomes" id="UP001206595"/>
    </source>
</evidence>
<keyword evidence="5 6" id="KW-0472">Membrane</keyword>
<dbReference type="PANTHER" id="PTHR46140">
    <property type="entry name" value="VACUOLAR TRANSPORTER CHAPERONE 1-RELATED"/>
    <property type="match status" value="1"/>
</dbReference>
<dbReference type="PROSITE" id="PS51382">
    <property type="entry name" value="SPX"/>
    <property type="match status" value="1"/>
</dbReference>
<evidence type="ECO:0000256" key="3">
    <source>
        <dbReference type="ARBA" id="ARBA00022692"/>
    </source>
</evidence>
<organism evidence="8 9">
    <name type="scientific">Umbelopsis ramanniana AG</name>
    <dbReference type="NCBI Taxonomy" id="1314678"/>
    <lineage>
        <taxon>Eukaryota</taxon>
        <taxon>Fungi</taxon>
        <taxon>Fungi incertae sedis</taxon>
        <taxon>Mucoromycota</taxon>
        <taxon>Mucoromycotina</taxon>
        <taxon>Umbelopsidomycetes</taxon>
        <taxon>Umbelopsidales</taxon>
        <taxon>Umbelopsidaceae</taxon>
        <taxon>Umbelopsis</taxon>
    </lineage>
</organism>
<name>A0AAD5HCG2_UMBRA</name>
<dbReference type="GeneID" id="75916323"/>
<dbReference type="GO" id="GO:0006799">
    <property type="term" value="P:polyphosphate biosynthetic process"/>
    <property type="evidence" value="ECO:0007669"/>
    <property type="project" value="UniProtKB-ARBA"/>
</dbReference>
<protein>
    <recommendedName>
        <fullName evidence="7">SPX domain-containing protein</fullName>
    </recommendedName>
</protein>
<feature type="transmembrane region" description="Helical" evidence="6">
    <location>
        <begin position="667"/>
        <end position="685"/>
    </location>
</feature>
<dbReference type="PANTHER" id="PTHR46140:SF1">
    <property type="entry name" value="VACUOLAR TRANSPORTER CHAPERONE COMPLEX SUBUNIT 4-RELATED"/>
    <property type="match status" value="1"/>
</dbReference>
<dbReference type="InterPro" id="IPR051572">
    <property type="entry name" value="VTC_Complex_Subunit"/>
</dbReference>
<dbReference type="Pfam" id="PF02656">
    <property type="entry name" value="DUF202"/>
    <property type="match status" value="1"/>
</dbReference>
<dbReference type="AlphaFoldDB" id="A0AAD5HCG2"/>
<comment type="caution">
    <text evidence="8">The sequence shown here is derived from an EMBL/GenBank/DDBJ whole genome shotgun (WGS) entry which is preliminary data.</text>
</comment>
<evidence type="ECO:0000256" key="1">
    <source>
        <dbReference type="ARBA" id="ARBA00004128"/>
    </source>
</evidence>
<dbReference type="EMBL" id="MU620944">
    <property type="protein sequence ID" value="KAI8577143.1"/>
    <property type="molecule type" value="Genomic_DNA"/>
</dbReference>
<feature type="transmembrane region" description="Helical" evidence="6">
    <location>
        <begin position="640"/>
        <end position="660"/>
    </location>
</feature>
<accession>A0AAD5HCG2</accession>
<feature type="domain" description="SPX" evidence="7">
    <location>
        <begin position="1"/>
        <end position="147"/>
    </location>
</feature>
<keyword evidence="4 6" id="KW-1133">Transmembrane helix</keyword>
<dbReference type="GO" id="GO:0005774">
    <property type="term" value="C:vacuolar membrane"/>
    <property type="evidence" value="ECO:0007669"/>
    <property type="project" value="UniProtKB-SubCell"/>
</dbReference>
<dbReference type="CDD" id="cd07751">
    <property type="entry name" value="PolyPPase_VTC4_like"/>
    <property type="match status" value="1"/>
</dbReference>
<evidence type="ECO:0000256" key="5">
    <source>
        <dbReference type="ARBA" id="ARBA00023136"/>
    </source>
</evidence>
<gene>
    <name evidence="8" type="ORF">K450DRAFT_253078</name>
</gene>
<reference evidence="8" key="2">
    <citation type="journal article" date="2022" name="Proc. Natl. Acad. Sci. U.S.A.">
        <title>Diploid-dominant life cycles characterize the early evolution of Fungi.</title>
        <authorList>
            <person name="Amses K.R."/>
            <person name="Simmons D.R."/>
            <person name="Longcore J.E."/>
            <person name="Mondo S.J."/>
            <person name="Seto K."/>
            <person name="Jeronimo G.H."/>
            <person name="Bonds A.E."/>
            <person name="Quandt C.A."/>
            <person name="Davis W.J."/>
            <person name="Chang Y."/>
            <person name="Federici B.A."/>
            <person name="Kuo A."/>
            <person name="LaButti K."/>
            <person name="Pangilinan J."/>
            <person name="Andreopoulos W."/>
            <person name="Tritt A."/>
            <person name="Riley R."/>
            <person name="Hundley H."/>
            <person name="Johnson J."/>
            <person name="Lipzen A."/>
            <person name="Barry K."/>
            <person name="Lang B.F."/>
            <person name="Cuomo C.A."/>
            <person name="Buchler N.E."/>
            <person name="Grigoriev I.V."/>
            <person name="Spatafora J.W."/>
            <person name="Stajich J.E."/>
            <person name="James T.Y."/>
        </authorList>
    </citation>
    <scope>NUCLEOTIDE SEQUENCE</scope>
    <source>
        <strain evidence="8">AG</strain>
    </source>
</reference>
<keyword evidence="9" id="KW-1185">Reference proteome</keyword>
<comment type="subcellular location">
    <subcellularLocation>
        <location evidence="1">Vacuole membrane</location>
        <topology evidence="1">Multi-pass membrane protein</topology>
    </subcellularLocation>
</comment>
<sequence length="728" mass="83066">MKFGATLEHLQVKGWEDKYVAYNTIKKLLKSSSTSEENLPFGEAEEEEFVELLDSELEKVNSFHSQQMQEIQQSIDDCTRQIDEINQHEDITVQQPNLDGIAERVNHLADWINNLANYAQVNYTAVIKLVKKHDRHVQYHVRPLFMIRLKQCPFWKQDYEGLLLRLSDLFGVIRSEISPVSALSASYTQPEQHATETFLRKSTKYFVSLDNVLELKTFILRHLPMLVYDNATRKSSKGINPPITSIYLDNSELELYNAKVDKEDGAQVIRLRWYGSTKDTNKIYIERKVQQEEDTGELKDRFMLKEKYIKDFLDGRREVVEKNVNKIRAKNADSNAEADAFEKLAYELQDVIKSRNLQPMARTYYSRTAFQIPGDSRHRLSLDTNLTMIREDDHLFPDDPTSRRPNGEWRRPDVDVDFPFSELPPDDVRRFPYAVLEIKLNLPPGSRTPAWIGELISSGLVEEAPKFSKFVHATAILFERRVHLLPFWLAQMESEEEDTPVAQENANVIQALSRKYSQKSVEVAMQNSQSIAKMTPVNKPANITNATGNASPDAPVGQQVEPSSSRTINVHNTDHSSMALPPKSAKSWFSVIFSKLPLGFPNHQHRDEVLSLPPGVHIPQKISTPVRVEPKVFFANERTYFSWMTFAVLLGSFSVALVNTGDKIGKIAGLMYTMISLSTLIYGYGLYYRRHELIMARASGPYDDVVGPTVICFALLIAVAINAYLKLA</sequence>
<dbReference type="Pfam" id="PF09359">
    <property type="entry name" value="VTC"/>
    <property type="match status" value="1"/>
</dbReference>
<dbReference type="InterPro" id="IPR004331">
    <property type="entry name" value="SPX_dom"/>
</dbReference>
<proteinExistence type="predicted"/>
<dbReference type="Gene3D" id="3.20.100.30">
    <property type="entry name" value="VTC, catalytic tunnel domain"/>
    <property type="match status" value="1"/>
</dbReference>
<dbReference type="InterPro" id="IPR003807">
    <property type="entry name" value="DUF202"/>
</dbReference>
<keyword evidence="3 6" id="KW-0812">Transmembrane</keyword>
<evidence type="ECO:0000256" key="6">
    <source>
        <dbReference type="SAM" id="Phobius"/>
    </source>
</evidence>
<evidence type="ECO:0000259" key="7">
    <source>
        <dbReference type="PROSITE" id="PS51382"/>
    </source>
</evidence>
<evidence type="ECO:0000256" key="2">
    <source>
        <dbReference type="ARBA" id="ARBA00022554"/>
    </source>
</evidence>